<dbReference type="GO" id="GO:0009306">
    <property type="term" value="P:protein secretion"/>
    <property type="evidence" value="ECO:0007669"/>
    <property type="project" value="InterPro"/>
</dbReference>
<dbReference type="SUPFAM" id="SSF160544">
    <property type="entry name" value="EscU C-terminal domain-like"/>
    <property type="match status" value="1"/>
</dbReference>
<gene>
    <name evidence="3" type="ORF">RN607_14660</name>
</gene>
<feature type="transmembrane region" description="Helical" evidence="2">
    <location>
        <begin position="91"/>
        <end position="112"/>
    </location>
</feature>
<organism evidence="3">
    <name type="scientific">Demequina capsici</name>
    <dbReference type="NCBI Taxonomy" id="3075620"/>
    <lineage>
        <taxon>Bacteria</taxon>
        <taxon>Bacillati</taxon>
        <taxon>Actinomycetota</taxon>
        <taxon>Actinomycetes</taxon>
        <taxon>Micrococcales</taxon>
        <taxon>Demequinaceae</taxon>
        <taxon>Demequina</taxon>
    </lineage>
</organism>
<dbReference type="PANTHER" id="PTHR30531">
    <property type="entry name" value="FLAGELLAR BIOSYNTHETIC PROTEIN FLHB"/>
    <property type="match status" value="1"/>
</dbReference>
<dbReference type="Pfam" id="PF01312">
    <property type="entry name" value="Bac_export_2"/>
    <property type="match status" value="1"/>
</dbReference>
<dbReference type="PRINTS" id="PR00950">
    <property type="entry name" value="TYPE3IMSPROT"/>
</dbReference>
<protein>
    <submittedName>
        <fullName evidence="3">EscU/YscU/HrcU family type III secretion system export apparatus switch protein</fullName>
    </submittedName>
</protein>
<name>A0AA96JAG7_9MICO</name>
<proteinExistence type="predicted"/>
<keyword evidence="2" id="KW-1133">Transmembrane helix</keyword>
<feature type="region of interest" description="Disordered" evidence="1">
    <location>
        <begin position="1"/>
        <end position="25"/>
    </location>
</feature>
<evidence type="ECO:0000256" key="1">
    <source>
        <dbReference type="SAM" id="MobiDB-lite"/>
    </source>
</evidence>
<dbReference type="KEGG" id="dcp:RN607_14660"/>
<dbReference type="GO" id="GO:0005886">
    <property type="term" value="C:plasma membrane"/>
    <property type="evidence" value="ECO:0007669"/>
    <property type="project" value="TreeGrafter"/>
</dbReference>
<feature type="transmembrane region" description="Helical" evidence="2">
    <location>
        <begin position="33"/>
        <end position="50"/>
    </location>
</feature>
<keyword evidence="2" id="KW-0812">Transmembrane</keyword>
<reference evidence="3" key="1">
    <citation type="submission" date="2023-09" db="EMBL/GenBank/DDBJ databases">
        <title>Demequina sp. a novel bacteria isolated from Capsicum annuum.</title>
        <authorList>
            <person name="Humaira Z."/>
            <person name="Lee J."/>
            <person name="Cho D."/>
        </authorList>
    </citation>
    <scope>NUCLEOTIDE SEQUENCE</scope>
    <source>
        <strain evidence="3">PMTSA13</strain>
    </source>
</reference>
<evidence type="ECO:0000256" key="2">
    <source>
        <dbReference type="SAM" id="Phobius"/>
    </source>
</evidence>
<dbReference type="AlphaFoldDB" id="A0AA96JAG7"/>
<sequence length="367" mass="38822">MSNDDGGEKTEKATPKRMKELRRDGALQKSQDLSAWVGIGAAVLMLPSVISHASQAARDQLATLDGVAATPDPLQALKVFQDGLGSIMTTMAPLLGVVALTAIISSAAQGGIHVSAKRLKPKFDHFNPKNGMKKLFGKEAWWNGAKAALKAAAIGTVLYVVIQGMVPVMLGSGSHSLESVIGFATDGVASMVKIAVFAGLALAAADMFVIMRRNRKKTRMSKQEIKNENKATDGDPHIKGQIRARQLAMSRNRMMAEIAGADVVMVNPTHVAVALKYEPGTGAPRVVAKGSGHVAAKIREKATEARVPMVQDIPLARALHSACELGQEIPPHLYAAVARVLAFVMALRRRGAAAGMHRDPNAEAVAA</sequence>
<feature type="transmembrane region" description="Helical" evidence="2">
    <location>
        <begin position="190"/>
        <end position="211"/>
    </location>
</feature>
<dbReference type="Proteomes" id="UP001303408">
    <property type="component" value="Chromosome"/>
</dbReference>
<accession>A0AA96JAG7</accession>
<dbReference type="RefSeq" id="WP_313543426.1">
    <property type="nucleotide sequence ID" value="NZ_CP134880.1"/>
</dbReference>
<feature type="transmembrane region" description="Helical" evidence="2">
    <location>
        <begin position="147"/>
        <end position="170"/>
    </location>
</feature>
<dbReference type="EMBL" id="CP134880">
    <property type="protein sequence ID" value="WNM27420.1"/>
    <property type="molecule type" value="Genomic_DNA"/>
</dbReference>
<keyword evidence="2" id="KW-0472">Membrane</keyword>
<dbReference type="InterPro" id="IPR006135">
    <property type="entry name" value="T3SS_substrate_exporter"/>
</dbReference>
<evidence type="ECO:0000313" key="3">
    <source>
        <dbReference type="EMBL" id="WNM27420.1"/>
    </source>
</evidence>
<dbReference type="InterPro" id="IPR029025">
    <property type="entry name" value="T3SS_substrate_exporter_C"/>
</dbReference>
<dbReference type="PANTHER" id="PTHR30531:SF12">
    <property type="entry name" value="FLAGELLAR BIOSYNTHETIC PROTEIN FLHB"/>
    <property type="match status" value="1"/>
</dbReference>
<dbReference type="Gene3D" id="3.40.1690.10">
    <property type="entry name" value="secretion proteins EscU"/>
    <property type="match status" value="1"/>
</dbReference>